<organism evidence="2 4">
    <name type="scientific">Rotaria socialis</name>
    <dbReference type="NCBI Taxonomy" id="392032"/>
    <lineage>
        <taxon>Eukaryota</taxon>
        <taxon>Metazoa</taxon>
        <taxon>Spiralia</taxon>
        <taxon>Gnathifera</taxon>
        <taxon>Rotifera</taxon>
        <taxon>Eurotatoria</taxon>
        <taxon>Bdelloidea</taxon>
        <taxon>Philodinida</taxon>
        <taxon>Philodinidae</taxon>
        <taxon>Rotaria</taxon>
    </lineage>
</organism>
<feature type="region of interest" description="Disordered" evidence="1">
    <location>
        <begin position="1"/>
        <end position="29"/>
    </location>
</feature>
<evidence type="ECO:0000313" key="3">
    <source>
        <dbReference type="EMBL" id="CAF4981409.1"/>
    </source>
</evidence>
<dbReference type="EMBL" id="CAJOBP010075329">
    <property type="protein sequence ID" value="CAF4896669.1"/>
    <property type="molecule type" value="Genomic_DNA"/>
</dbReference>
<feature type="non-terminal residue" evidence="2">
    <location>
        <position position="1"/>
    </location>
</feature>
<sequence>LRHGQQDENPNNNDLIPGVITGNARTTKR</sequence>
<reference evidence="2" key="1">
    <citation type="submission" date="2021-02" db="EMBL/GenBank/DDBJ databases">
        <authorList>
            <person name="Nowell W R."/>
        </authorList>
    </citation>
    <scope>NUCLEOTIDE SEQUENCE</scope>
</reference>
<evidence type="ECO:0000313" key="2">
    <source>
        <dbReference type="EMBL" id="CAF4896669.1"/>
    </source>
</evidence>
<accession>A0A821UXK3</accession>
<evidence type="ECO:0000313" key="4">
    <source>
        <dbReference type="Proteomes" id="UP000663873"/>
    </source>
</evidence>
<gene>
    <name evidence="2" type="ORF">UJA718_LOCUS45321</name>
    <name evidence="3" type="ORF">UJA718_LOCUS49326</name>
</gene>
<dbReference type="EMBL" id="CAJOBP010103015">
    <property type="protein sequence ID" value="CAF4981409.1"/>
    <property type="molecule type" value="Genomic_DNA"/>
</dbReference>
<evidence type="ECO:0000256" key="1">
    <source>
        <dbReference type="SAM" id="MobiDB-lite"/>
    </source>
</evidence>
<comment type="caution">
    <text evidence="2">The sequence shown here is derived from an EMBL/GenBank/DDBJ whole genome shotgun (WGS) entry which is preliminary data.</text>
</comment>
<dbReference type="Proteomes" id="UP000663873">
    <property type="component" value="Unassembled WGS sequence"/>
</dbReference>
<dbReference type="AlphaFoldDB" id="A0A821UXK3"/>
<proteinExistence type="predicted"/>
<protein>
    <submittedName>
        <fullName evidence="2">Uncharacterized protein</fullName>
    </submittedName>
</protein>
<name>A0A821UXK3_9BILA</name>
<keyword evidence="4" id="KW-1185">Reference proteome</keyword>